<dbReference type="STRING" id="1082931.KKY_398"/>
<name>G4R9M5_PELHB</name>
<sequence>MALLGQGIFANRPRKATRRLRMLVAQRRTGCKKRRRQVSFLPVGSGFEAPAPPCCSDRSAGAVRALACALRRRRFSRSFAANLWSRSGLDMDWPLADIVGVLVAVFCPCVHRWPVAVEARIRMATATGTGAAVAQW</sequence>
<dbReference type="KEGG" id="phl:KKY_398"/>
<proteinExistence type="predicted"/>
<dbReference type="AlphaFoldDB" id="G4R9M5"/>
<keyword evidence="2" id="KW-1185">Reference proteome</keyword>
<evidence type="ECO:0000313" key="2">
    <source>
        <dbReference type="Proteomes" id="UP000008850"/>
    </source>
</evidence>
<dbReference type="Proteomes" id="UP000008850">
    <property type="component" value="Chromosome"/>
</dbReference>
<reference evidence="1 2" key="1">
    <citation type="journal article" date="2012" name="J. Bacteriol.">
        <title>Complete genome sequence of Pelagibacterium halotolerans B2T.</title>
        <authorList>
            <person name="Huo Y.Y."/>
            <person name="Cheng H."/>
            <person name="Han X.F."/>
            <person name="Jiang X.W."/>
            <person name="Sun C."/>
            <person name="Zhang X.Q."/>
            <person name="Zhu X.F."/>
            <person name="Liu Y.F."/>
            <person name="Li P.F."/>
            <person name="Ni P.X."/>
            <person name="Wu M."/>
        </authorList>
    </citation>
    <scope>NUCLEOTIDE SEQUENCE [LARGE SCALE GENOMIC DNA]</scope>
    <source>
        <strain evidence="2">DSM 22347 / JCM 15775 / CGMCC 1.7692 / B2</strain>
    </source>
</reference>
<dbReference type="EMBL" id="CP003075">
    <property type="protein sequence ID" value="AEQ50441.1"/>
    <property type="molecule type" value="Genomic_DNA"/>
</dbReference>
<evidence type="ECO:0000313" key="1">
    <source>
        <dbReference type="EMBL" id="AEQ50441.1"/>
    </source>
</evidence>
<protein>
    <submittedName>
        <fullName evidence="1">Uncharacterized protein</fullName>
    </submittedName>
</protein>
<organism evidence="1 2">
    <name type="scientific">Pelagibacterium halotolerans (strain DSM 22347 / JCM 15775 / CGMCC 1.7692 / B2)</name>
    <dbReference type="NCBI Taxonomy" id="1082931"/>
    <lineage>
        <taxon>Bacteria</taxon>
        <taxon>Pseudomonadati</taxon>
        <taxon>Pseudomonadota</taxon>
        <taxon>Alphaproteobacteria</taxon>
        <taxon>Hyphomicrobiales</taxon>
        <taxon>Devosiaceae</taxon>
        <taxon>Pelagibacterium</taxon>
    </lineage>
</organism>
<accession>G4R9M5</accession>
<dbReference type="HOGENOM" id="CLU_1873450_0_0_5"/>
<gene>
    <name evidence="1" type="ordered locus">KKY_398</name>
</gene>